<dbReference type="AlphaFoldDB" id="A0AA48H3X0"/>
<evidence type="ECO:0000313" key="2">
    <source>
        <dbReference type="EMBL" id="BDW84380.1"/>
    </source>
</evidence>
<evidence type="ECO:0000256" key="1">
    <source>
        <dbReference type="SAM" id="SignalP"/>
    </source>
</evidence>
<accession>A0AA48H3X0</accession>
<gene>
    <name evidence="2" type="ORF">MACH21_05570</name>
</gene>
<proteinExistence type="predicted"/>
<feature type="chain" id="PRO_5046097445" description="VCBS repeat protein" evidence="1">
    <location>
        <begin position="21"/>
        <end position="312"/>
    </location>
</feature>
<dbReference type="EMBL" id="AP027266">
    <property type="protein sequence ID" value="BDW84380.1"/>
    <property type="molecule type" value="Genomic_DNA"/>
</dbReference>
<organism evidence="2 3">
    <name type="scientific">Roseicyclus marinus</name>
    <dbReference type="NCBI Taxonomy" id="2161673"/>
    <lineage>
        <taxon>Bacteria</taxon>
        <taxon>Pseudomonadati</taxon>
        <taxon>Pseudomonadota</taxon>
        <taxon>Alphaproteobacteria</taxon>
        <taxon>Rhodobacterales</taxon>
        <taxon>Roseobacteraceae</taxon>
        <taxon>Roseicyclus</taxon>
    </lineage>
</organism>
<evidence type="ECO:0008006" key="4">
    <source>
        <dbReference type="Google" id="ProtNLM"/>
    </source>
</evidence>
<sequence>MIRAALVSAVLVLMPVLASGQTWRSDSGDTGGLVYASLAAPEYSLVFSCNAPSPQRRPLMETEDHETVLNAPFGMFVSVSSQLVARNAAALLPAATLIADGTGYRLPELWFNELYGEWMVELAMADALFGALSGAGDMVFDAGTGQAWRYPVDGLSEGLSRIMSVCAGAWVQAGQALPPALGGVAAAPVQGLMTPQIDAYLRRECEAPYRIEDRGIAAHDLDRDGQPDRIVDWSGVICEGAIPRPYCGAANCSIDVFLTSRPGEPQSFLGVGYRVTTAANGALGLRFGGTAGACAQGQCDRVFWWDGSRFRD</sequence>
<keyword evidence="1" id="KW-0732">Signal</keyword>
<protein>
    <recommendedName>
        <fullName evidence="4">VCBS repeat protein</fullName>
    </recommendedName>
</protein>
<reference evidence="2 3" key="1">
    <citation type="submission" date="2023-01" db="EMBL/GenBank/DDBJ databases">
        <title>Complete genome sequence of Roseicyclus marinus strain Dej080120_10.</title>
        <authorList>
            <person name="Ueki S."/>
            <person name="Maruyama F."/>
        </authorList>
    </citation>
    <scope>NUCLEOTIDE SEQUENCE [LARGE SCALE GENOMIC DNA]</scope>
    <source>
        <strain evidence="2 3">Dej080120_10</strain>
    </source>
</reference>
<keyword evidence="3" id="KW-1185">Reference proteome</keyword>
<dbReference type="Proteomes" id="UP001337723">
    <property type="component" value="Chromosome"/>
</dbReference>
<dbReference type="RefSeq" id="WP_338274199.1">
    <property type="nucleotide sequence ID" value="NZ_AP027266.1"/>
</dbReference>
<feature type="signal peptide" evidence="1">
    <location>
        <begin position="1"/>
        <end position="20"/>
    </location>
</feature>
<name>A0AA48H3X0_9RHOB</name>
<evidence type="ECO:0000313" key="3">
    <source>
        <dbReference type="Proteomes" id="UP001337723"/>
    </source>
</evidence>
<dbReference type="KEGG" id="rmai:MACH21_05570"/>